<dbReference type="AlphaFoldDB" id="M2MLI9"/>
<protein>
    <submittedName>
        <fullName evidence="8">Uncharacterized protein</fullName>
    </submittedName>
</protein>
<feature type="compositionally biased region" description="Basic and acidic residues" evidence="7">
    <location>
        <begin position="1"/>
        <end position="12"/>
    </location>
</feature>
<keyword evidence="9" id="KW-1185">Reference proteome</keyword>
<dbReference type="GeneID" id="19113492"/>
<evidence type="ECO:0000256" key="5">
    <source>
        <dbReference type="ARBA" id="ARBA00023204"/>
    </source>
</evidence>
<keyword evidence="4" id="KW-0238">DNA-binding</keyword>
<evidence type="ECO:0000256" key="7">
    <source>
        <dbReference type="SAM" id="MobiDB-lite"/>
    </source>
</evidence>
<keyword evidence="5" id="KW-0234">DNA repair</keyword>
<evidence type="ECO:0000256" key="1">
    <source>
        <dbReference type="ARBA" id="ARBA00004123"/>
    </source>
</evidence>
<keyword evidence="6" id="KW-0539">Nucleus</keyword>
<feature type="compositionally biased region" description="Pro residues" evidence="7">
    <location>
        <begin position="128"/>
        <end position="145"/>
    </location>
</feature>
<dbReference type="RefSeq" id="XP_007680370.1">
    <property type="nucleotide sequence ID" value="XM_007682180.1"/>
</dbReference>
<feature type="compositionally biased region" description="Polar residues" evidence="7">
    <location>
        <begin position="55"/>
        <end position="65"/>
    </location>
</feature>
<dbReference type="Pfam" id="PF09415">
    <property type="entry name" value="CENP-X"/>
    <property type="match status" value="1"/>
</dbReference>
<dbReference type="GO" id="GO:0003677">
    <property type="term" value="F:DNA binding"/>
    <property type="evidence" value="ECO:0007669"/>
    <property type="project" value="UniProtKB-KW"/>
</dbReference>
<comment type="subcellular location">
    <subcellularLocation>
        <location evidence="1">Nucleus</location>
    </subcellularLocation>
</comment>
<dbReference type="GO" id="GO:0031297">
    <property type="term" value="P:replication fork processing"/>
    <property type="evidence" value="ECO:0007669"/>
    <property type="project" value="TreeGrafter"/>
</dbReference>
<gene>
    <name evidence="8" type="ORF">BAUCODRAFT_38296</name>
</gene>
<dbReference type="CDD" id="cd22921">
    <property type="entry name" value="HFD_CENP-X"/>
    <property type="match status" value="1"/>
</dbReference>
<evidence type="ECO:0000313" key="8">
    <source>
        <dbReference type="EMBL" id="EMC92263.1"/>
    </source>
</evidence>
<evidence type="ECO:0000256" key="2">
    <source>
        <dbReference type="ARBA" id="ARBA00009359"/>
    </source>
</evidence>
<accession>M2MLI9</accession>
<dbReference type="HOGENOM" id="CLU_1057625_0_0_1"/>
<dbReference type="PANTHER" id="PTHR28680:SF1">
    <property type="entry name" value="CENTROMERE PROTEIN X"/>
    <property type="match status" value="1"/>
</dbReference>
<dbReference type="GO" id="GO:0006281">
    <property type="term" value="P:DNA repair"/>
    <property type="evidence" value="ECO:0007669"/>
    <property type="project" value="UniProtKB-KW"/>
</dbReference>
<dbReference type="KEGG" id="bcom:BAUCODRAFT_38296"/>
<dbReference type="OMA" id="QIQTGAM"/>
<dbReference type="GO" id="GO:0071821">
    <property type="term" value="C:FANCM-MHF complex"/>
    <property type="evidence" value="ECO:0007669"/>
    <property type="project" value="TreeGrafter"/>
</dbReference>
<evidence type="ECO:0000313" key="9">
    <source>
        <dbReference type="Proteomes" id="UP000011761"/>
    </source>
</evidence>
<sequence>MPKMPPRKEQKETVVYAASKRKAPPFKPQRPSKVPRVSTTESESSRTISTHTSRVNSRPAESSTKAAEEDDADNDSASDEELADNPLDSKKPLPPPAKKPRGRPPSTTAKSKAVAPRNPSPLRDSSPDLPPSSPPVPVDLPPPLTPLSDPTRIPQPLLVRLLHEHFVDKQTKIDKHAVRVLQKYMEVFVREAIARAAVGKREAVEREEASVEDVGWLELEDLEKVAGGMMLDF</sequence>
<dbReference type="InterPro" id="IPR018552">
    <property type="entry name" value="CENP-X"/>
</dbReference>
<evidence type="ECO:0000256" key="6">
    <source>
        <dbReference type="ARBA" id="ARBA00023242"/>
    </source>
</evidence>
<dbReference type="GO" id="GO:0046982">
    <property type="term" value="F:protein heterodimerization activity"/>
    <property type="evidence" value="ECO:0007669"/>
    <property type="project" value="InterPro"/>
</dbReference>
<keyword evidence="3" id="KW-0227">DNA damage</keyword>
<dbReference type="eggNOG" id="ENOG502S98G">
    <property type="taxonomic scope" value="Eukaryota"/>
</dbReference>
<dbReference type="Proteomes" id="UP000011761">
    <property type="component" value="Unassembled WGS sequence"/>
</dbReference>
<name>M2MLI9_BAUPA</name>
<dbReference type="InterPro" id="IPR009072">
    <property type="entry name" value="Histone-fold"/>
</dbReference>
<organism evidence="8 9">
    <name type="scientific">Baudoinia panamericana (strain UAMH 10762)</name>
    <name type="common">Angels' share fungus</name>
    <name type="synonym">Baudoinia compniacensis (strain UAMH 10762)</name>
    <dbReference type="NCBI Taxonomy" id="717646"/>
    <lineage>
        <taxon>Eukaryota</taxon>
        <taxon>Fungi</taxon>
        <taxon>Dikarya</taxon>
        <taxon>Ascomycota</taxon>
        <taxon>Pezizomycotina</taxon>
        <taxon>Dothideomycetes</taxon>
        <taxon>Dothideomycetidae</taxon>
        <taxon>Mycosphaerellales</taxon>
        <taxon>Teratosphaeriaceae</taxon>
        <taxon>Baudoinia</taxon>
    </lineage>
</organism>
<feature type="region of interest" description="Disordered" evidence="7">
    <location>
        <begin position="1"/>
        <end position="151"/>
    </location>
</feature>
<dbReference type="Gene3D" id="1.10.20.10">
    <property type="entry name" value="Histone, subunit A"/>
    <property type="match status" value="1"/>
</dbReference>
<dbReference type="EMBL" id="KB445562">
    <property type="protein sequence ID" value="EMC92263.1"/>
    <property type="molecule type" value="Genomic_DNA"/>
</dbReference>
<feature type="compositionally biased region" description="Acidic residues" evidence="7">
    <location>
        <begin position="68"/>
        <end position="83"/>
    </location>
</feature>
<proteinExistence type="inferred from homology"/>
<dbReference type="GO" id="GO:0051382">
    <property type="term" value="P:kinetochore assembly"/>
    <property type="evidence" value="ECO:0007669"/>
    <property type="project" value="InterPro"/>
</dbReference>
<reference evidence="8 9" key="1">
    <citation type="journal article" date="2012" name="PLoS Pathog.">
        <title>Diverse lifestyles and strategies of plant pathogenesis encoded in the genomes of eighteen Dothideomycetes fungi.</title>
        <authorList>
            <person name="Ohm R.A."/>
            <person name="Feau N."/>
            <person name="Henrissat B."/>
            <person name="Schoch C.L."/>
            <person name="Horwitz B.A."/>
            <person name="Barry K.W."/>
            <person name="Condon B.J."/>
            <person name="Copeland A.C."/>
            <person name="Dhillon B."/>
            <person name="Glaser F."/>
            <person name="Hesse C.N."/>
            <person name="Kosti I."/>
            <person name="LaButti K."/>
            <person name="Lindquist E.A."/>
            <person name="Lucas S."/>
            <person name="Salamov A.A."/>
            <person name="Bradshaw R.E."/>
            <person name="Ciuffetti L."/>
            <person name="Hamelin R.C."/>
            <person name="Kema G.H.J."/>
            <person name="Lawrence C."/>
            <person name="Scott J.A."/>
            <person name="Spatafora J.W."/>
            <person name="Turgeon B.G."/>
            <person name="de Wit P.J.G.M."/>
            <person name="Zhong S."/>
            <person name="Goodwin S.B."/>
            <person name="Grigoriev I.V."/>
        </authorList>
    </citation>
    <scope>NUCLEOTIDE SEQUENCE [LARGE SCALE GENOMIC DNA]</scope>
    <source>
        <strain evidence="8 9">UAMH 10762</strain>
    </source>
</reference>
<evidence type="ECO:0000256" key="4">
    <source>
        <dbReference type="ARBA" id="ARBA00023125"/>
    </source>
</evidence>
<dbReference type="OrthoDB" id="2500381at2759"/>
<dbReference type="GO" id="GO:0000712">
    <property type="term" value="P:resolution of meiotic recombination intermediates"/>
    <property type="evidence" value="ECO:0007669"/>
    <property type="project" value="TreeGrafter"/>
</dbReference>
<comment type="similarity">
    <text evidence="2">Belongs to the CENP-X/MHF2 family.</text>
</comment>
<dbReference type="PANTHER" id="PTHR28680">
    <property type="entry name" value="CENTROMERE PROTEIN X"/>
    <property type="match status" value="1"/>
</dbReference>
<feature type="compositionally biased region" description="Low complexity" evidence="7">
    <location>
        <begin position="38"/>
        <end position="54"/>
    </location>
</feature>
<evidence type="ECO:0000256" key="3">
    <source>
        <dbReference type="ARBA" id="ARBA00022763"/>
    </source>
</evidence>